<dbReference type="InterPro" id="IPR011006">
    <property type="entry name" value="CheY-like_superfamily"/>
</dbReference>
<dbReference type="PANTHER" id="PTHR44591">
    <property type="entry name" value="STRESS RESPONSE REGULATOR PROTEIN 1"/>
    <property type="match status" value="1"/>
</dbReference>
<evidence type="ECO:0000259" key="4">
    <source>
        <dbReference type="PROSITE" id="PS50110"/>
    </source>
</evidence>
<feature type="domain" description="Response regulatory" evidence="4">
    <location>
        <begin position="4"/>
        <end position="115"/>
    </location>
</feature>
<organism evidence="5 6">
    <name type="scientific">Maribacter chungangensis</name>
    <dbReference type="NCBI Taxonomy" id="1069117"/>
    <lineage>
        <taxon>Bacteria</taxon>
        <taxon>Pseudomonadati</taxon>
        <taxon>Bacteroidota</taxon>
        <taxon>Flavobacteriia</taxon>
        <taxon>Flavobacteriales</taxon>
        <taxon>Flavobacteriaceae</taxon>
        <taxon>Maribacter</taxon>
    </lineage>
</organism>
<evidence type="ECO:0000256" key="3">
    <source>
        <dbReference type="PROSITE-ProRule" id="PRU00169"/>
    </source>
</evidence>
<dbReference type="EMBL" id="JBHTHY010000003">
    <property type="protein sequence ID" value="MFD0796660.1"/>
    <property type="molecule type" value="Genomic_DNA"/>
</dbReference>
<dbReference type="PANTHER" id="PTHR44591:SF14">
    <property type="entry name" value="PROTEIN PILG"/>
    <property type="match status" value="1"/>
</dbReference>
<dbReference type="SUPFAM" id="SSF52172">
    <property type="entry name" value="CheY-like"/>
    <property type="match status" value="1"/>
</dbReference>
<evidence type="ECO:0000256" key="2">
    <source>
        <dbReference type="ARBA" id="ARBA00023012"/>
    </source>
</evidence>
<feature type="modified residue" description="4-aspartylphosphate" evidence="3">
    <location>
        <position position="55"/>
    </location>
</feature>
<protein>
    <submittedName>
        <fullName evidence="5">LytR/AlgR family response regulator transcription factor</fullName>
    </submittedName>
</protein>
<dbReference type="Gene3D" id="3.40.50.2300">
    <property type="match status" value="1"/>
</dbReference>
<proteinExistence type="predicted"/>
<dbReference type="Proteomes" id="UP001597012">
    <property type="component" value="Unassembled WGS sequence"/>
</dbReference>
<evidence type="ECO:0000313" key="6">
    <source>
        <dbReference type="Proteomes" id="UP001597012"/>
    </source>
</evidence>
<keyword evidence="2" id="KW-0902">Two-component regulatory system</keyword>
<keyword evidence="6" id="KW-1185">Reference proteome</keyword>
<reference evidence="6" key="1">
    <citation type="journal article" date="2019" name="Int. J. Syst. Evol. Microbiol.">
        <title>The Global Catalogue of Microorganisms (GCM) 10K type strain sequencing project: providing services to taxonomists for standard genome sequencing and annotation.</title>
        <authorList>
            <consortium name="The Broad Institute Genomics Platform"/>
            <consortium name="The Broad Institute Genome Sequencing Center for Infectious Disease"/>
            <person name="Wu L."/>
            <person name="Ma J."/>
        </authorList>
    </citation>
    <scope>NUCLEOTIDE SEQUENCE [LARGE SCALE GENOMIC DNA]</scope>
    <source>
        <strain evidence="6">CCUG 61948</strain>
    </source>
</reference>
<gene>
    <name evidence="5" type="ORF">ACFQZJ_04255</name>
</gene>
<name>A0ABW3B0L2_9FLAO</name>
<comment type="caution">
    <text evidence="5">The sequence shown here is derived from an EMBL/GenBank/DDBJ whole genome shotgun (WGS) entry which is preliminary data.</text>
</comment>
<evidence type="ECO:0000313" key="5">
    <source>
        <dbReference type="EMBL" id="MFD0796660.1"/>
    </source>
</evidence>
<sequence>MKIDLVIVDDSTLWLSIAEKLAKAHPQVESVATFTDAMDAWIYLQVNSANVLMTDIEMPWMNGLSFLSMFGQKIHVISTSTKIGFKPLTAERGSIEFLSKPFSKVAFNQALEKVHKLIAHPQLT</sequence>
<dbReference type="PROSITE" id="PS50110">
    <property type="entry name" value="RESPONSE_REGULATORY"/>
    <property type="match status" value="1"/>
</dbReference>
<dbReference type="SMART" id="SM00448">
    <property type="entry name" value="REC"/>
    <property type="match status" value="1"/>
</dbReference>
<accession>A0ABW3B0L2</accession>
<dbReference type="InterPro" id="IPR050595">
    <property type="entry name" value="Bact_response_regulator"/>
</dbReference>
<dbReference type="RefSeq" id="WP_379932547.1">
    <property type="nucleotide sequence ID" value="NZ_JBHTHY010000003.1"/>
</dbReference>
<dbReference type="Pfam" id="PF00072">
    <property type="entry name" value="Response_reg"/>
    <property type="match status" value="1"/>
</dbReference>
<dbReference type="InterPro" id="IPR001789">
    <property type="entry name" value="Sig_transdc_resp-reg_receiver"/>
</dbReference>
<keyword evidence="1 3" id="KW-0597">Phosphoprotein</keyword>
<evidence type="ECO:0000256" key="1">
    <source>
        <dbReference type="ARBA" id="ARBA00022553"/>
    </source>
</evidence>